<evidence type="ECO:0000313" key="4">
    <source>
        <dbReference type="EMBL" id="NYE35360.1"/>
    </source>
</evidence>
<dbReference type="InterPro" id="IPR001647">
    <property type="entry name" value="HTH_TetR"/>
</dbReference>
<name>A0A7Y9GZT4_9ACTN</name>
<dbReference type="GO" id="GO:0003677">
    <property type="term" value="F:DNA binding"/>
    <property type="evidence" value="ECO:0007669"/>
    <property type="project" value="UniProtKB-UniRule"/>
</dbReference>
<dbReference type="SUPFAM" id="SSF46689">
    <property type="entry name" value="Homeodomain-like"/>
    <property type="match status" value="1"/>
</dbReference>
<feature type="domain" description="HTH tetR-type" evidence="3">
    <location>
        <begin position="12"/>
        <end position="72"/>
    </location>
</feature>
<keyword evidence="5" id="KW-1185">Reference proteome</keyword>
<dbReference type="AlphaFoldDB" id="A0A7Y9GZT4"/>
<dbReference type="PROSITE" id="PS50977">
    <property type="entry name" value="HTH_TETR_2"/>
    <property type="match status" value="1"/>
</dbReference>
<reference evidence="4 5" key="1">
    <citation type="submission" date="2020-07" db="EMBL/GenBank/DDBJ databases">
        <authorList>
            <person name="Partida-Martinez L."/>
            <person name="Huntemann M."/>
            <person name="Clum A."/>
            <person name="Wang J."/>
            <person name="Palaniappan K."/>
            <person name="Ritter S."/>
            <person name="Chen I.-M."/>
            <person name="Stamatis D."/>
            <person name="Reddy T."/>
            <person name="O'Malley R."/>
            <person name="Daum C."/>
            <person name="Shapiro N."/>
            <person name="Ivanova N."/>
            <person name="Kyrpides N."/>
            <person name="Woyke T."/>
        </authorList>
    </citation>
    <scope>NUCLEOTIDE SEQUENCE [LARGE SCALE GENOMIC DNA]</scope>
    <source>
        <strain evidence="4 5">AT2.17</strain>
    </source>
</reference>
<organism evidence="4 5">
    <name type="scientific">Nocardioides cavernae</name>
    <dbReference type="NCBI Taxonomy" id="1921566"/>
    <lineage>
        <taxon>Bacteria</taxon>
        <taxon>Bacillati</taxon>
        <taxon>Actinomycetota</taxon>
        <taxon>Actinomycetes</taxon>
        <taxon>Propionibacteriales</taxon>
        <taxon>Nocardioidaceae</taxon>
        <taxon>Nocardioides</taxon>
    </lineage>
</organism>
<gene>
    <name evidence="4" type="ORF">F4692_000464</name>
</gene>
<protein>
    <submittedName>
        <fullName evidence="4">DNA-binding transcriptional regulator YbjK</fullName>
    </submittedName>
</protein>
<dbReference type="RefSeq" id="WP_179618023.1">
    <property type="nucleotide sequence ID" value="NZ_JACCBW010000001.1"/>
</dbReference>
<feature type="DNA-binding region" description="H-T-H motif" evidence="2">
    <location>
        <begin position="35"/>
        <end position="54"/>
    </location>
</feature>
<comment type="caution">
    <text evidence="4">The sequence shown here is derived from an EMBL/GenBank/DDBJ whole genome shotgun (WGS) entry which is preliminary data.</text>
</comment>
<reference evidence="4 5" key="2">
    <citation type="submission" date="2020-08" db="EMBL/GenBank/DDBJ databases">
        <title>The Agave Microbiome: Exploring the role of microbial communities in plant adaptations to desert environments.</title>
        <authorList>
            <person name="Partida-Martinez L.P."/>
        </authorList>
    </citation>
    <scope>NUCLEOTIDE SEQUENCE [LARGE SCALE GENOMIC DNA]</scope>
    <source>
        <strain evidence="4 5">AT2.17</strain>
    </source>
</reference>
<keyword evidence="1 2" id="KW-0238">DNA-binding</keyword>
<evidence type="ECO:0000256" key="2">
    <source>
        <dbReference type="PROSITE-ProRule" id="PRU00335"/>
    </source>
</evidence>
<evidence type="ECO:0000256" key="1">
    <source>
        <dbReference type="ARBA" id="ARBA00023125"/>
    </source>
</evidence>
<accession>A0A7Y9GZT4</accession>
<dbReference type="Proteomes" id="UP000549911">
    <property type="component" value="Unassembled WGS sequence"/>
</dbReference>
<dbReference type="EMBL" id="JACCBW010000001">
    <property type="protein sequence ID" value="NYE35360.1"/>
    <property type="molecule type" value="Genomic_DNA"/>
</dbReference>
<evidence type="ECO:0000313" key="5">
    <source>
        <dbReference type="Proteomes" id="UP000549911"/>
    </source>
</evidence>
<proteinExistence type="predicted"/>
<dbReference type="InterPro" id="IPR009057">
    <property type="entry name" value="Homeodomain-like_sf"/>
</dbReference>
<sequence length="189" mass="20651">MVEDGRRRRDPERRRQEIVTAAAELVTEVGTAGLSHRKVAYRAEVPLGSTTQYFATLDDLRAAALEHLSRDIEAYVEQMALAMEDAADPVGVMAQGLHDYLADPHLVRADTMLTASAVLDPRLRPLTDRWFEGLAKVLTPSLGTSAADSVVMFIGGATWQAALTGEAPPVDTLRRGLAALFELDRKDPR</sequence>
<dbReference type="Gene3D" id="1.10.357.10">
    <property type="entry name" value="Tetracycline Repressor, domain 2"/>
    <property type="match status" value="1"/>
</dbReference>
<evidence type="ECO:0000259" key="3">
    <source>
        <dbReference type="PROSITE" id="PS50977"/>
    </source>
</evidence>